<name>A0A6J0C8W8_NEOLC</name>
<keyword evidence="5" id="KW-1185">Reference proteome</keyword>
<feature type="region of interest" description="Disordered" evidence="3">
    <location>
        <begin position="1"/>
        <end position="92"/>
    </location>
</feature>
<dbReference type="PROSITE" id="PS50222">
    <property type="entry name" value="EF_HAND_2"/>
    <property type="match status" value="1"/>
</dbReference>
<dbReference type="Pfam" id="PF13405">
    <property type="entry name" value="EF-hand_6"/>
    <property type="match status" value="1"/>
</dbReference>
<accession>A0A6J0C8W8</accession>
<evidence type="ECO:0000259" key="4">
    <source>
        <dbReference type="PROSITE" id="PS50222"/>
    </source>
</evidence>
<keyword evidence="2" id="KW-0106">Calcium</keyword>
<evidence type="ECO:0000313" key="6">
    <source>
        <dbReference type="RefSeq" id="XP_015523017.1"/>
    </source>
</evidence>
<dbReference type="SMART" id="SM00054">
    <property type="entry name" value="EFh"/>
    <property type="match status" value="1"/>
</dbReference>
<evidence type="ECO:0000256" key="3">
    <source>
        <dbReference type="SAM" id="MobiDB-lite"/>
    </source>
</evidence>
<sequence length="271" mass="30725">MSDSTVATEQLKESNPSKDKKKKKSLKTPEGKSKSSSRKSSTVSPAENVDAAIEIQEEEHVIQGELTADDSSQNNETAEEKPDVETSSKVQKKNVTMLRETDFRKLAELKEAFHLFDINRDGYIDKEDLKFTFTSMGKPDVADEALDQMLAEMSSSDVDFDAFVKLFGYKVVELDPEEELLAALSNWDYLGNGMISEERLKRDLQAWGDKFSAKEAERALEEAPLYKKDGDTFIDYVKFCQDICGLRNVEKTRDIEKEAEAYERDLESLVK</sequence>
<dbReference type="AlphaFoldDB" id="A0A6J0C8W8"/>
<evidence type="ECO:0000313" key="5">
    <source>
        <dbReference type="Proteomes" id="UP000829291"/>
    </source>
</evidence>
<evidence type="ECO:0000256" key="2">
    <source>
        <dbReference type="ARBA" id="ARBA00022837"/>
    </source>
</evidence>
<organism evidence="6">
    <name type="scientific">Neodiprion lecontei</name>
    <name type="common">Redheaded pine sawfly</name>
    <dbReference type="NCBI Taxonomy" id="441921"/>
    <lineage>
        <taxon>Eukaryota</taxon>
        <taxon>Metazoa</taxon>
        <taxon>Ecdysozoa</taxon>
        <taxon>Arthropoda</taxon>
        <taxon>Hexapoda</taxon>
        <taxon>Insecta</taxon>
        <taxon>Pterygota</taxon>
        <taxon>Neoptera</taxon>
        <taxon>Endopterygota</taxon>
        <taxon>Hymenoptera</taxon>
        <taxon>Tenthredinoidea</taxon>
        <taxon>Diprionidae</taxon>
        <taxon>Diprioninae</taxon>
        <taxon>Neodiprion</taxon>
    </lineage>
</organism>
<dbReference type="GeneID" id="107226647"/>
<dbReference type="OrthoDB" id="429467at2759"/>
<feature type="domain" description="EF-hand" evidence="4">
    <location>
        <begin position="104"/>
        <end position="139"/>
    </location>
</feature>
<dbReference type="InParanoid" id="A0A6J0C8W8"/>
<dbReference type="InterPro" id="IPR050403">
    <property type="entry name" value="Myosin_RLC"/>
</dbReference>
<dbReference type="Proteomes" id="UP000829291">
    <property type="component" value="Chromosome 4"/>
</dbReference>
<dbReference type="KEGG" id="nlo:107226647"/>
<dbReference type="SUPFAM" id="SSF47473">
    <property type="entry name" value="EF-hand"/>
    <property type="match status" value="1"/>
</dbReference>
<dbReference type="InterPro" id="IPR018247">
    <property type="entry name" value="EF_Hand_1_Ca_BS"/>
</dbReference>
<dbReference type="PROSITE" id="PS00018">
    <property type="entry name" value="EF_HAND_1"/>
    <property type="match status" value="1"/>
</dbReference>
<dbReference type="GO" id="GO:0005509">
    <property type="term" value="F:calcium ion binding"/>
    <property type="evidence" value="ECO:0007669"/>
    <property type="project" value="InterPro"/>
</dbReference>
<dbReference type="FunFam" id="1.10.238.10:FF:000178">
    <property type="entry name" value="Calmodulin-2 A"/>
    <property type="match status" value="1"/>
</dbReference>
<dbReference type="CDD" id="cd00051">
    <property type="entry name" value="EFh"/>
    <property type="match status" value="1"/>
</dbReference>
<dbReference type="InterPro" id="IPR011992">
    <property type="entry name" value="EF-hand-dom_pair"/>
</dbReference>
<protein>
    <submittedName>
        <fullName evidence="6">Myosin light chain 5-like</fullName>
    </submittedName>
</protein>
<keyword evidence="1" id="KW-0677">Repeat</keyword>
<dbReference type="PANTHER" id="PTHR23049">
    <property type="entry name" value="MYOSIN REGULATORY LIGHT CHAIN 2"/>
    <property type="match status" value="1"/>
</dbReference>
<reference evidence="6" key="1">
    <citation type="submission" date="2025-08" db="UniProtKB">
        <authorList>
            <consortium name="RefSeq"/>
        </authorList>
    </citation>
    <scope>IDENTIFICATION</scope>
    <source>
        <tissue evidence="6">Thorax and Abdomen</tissue>
    </source>
</reference>
<gene>
    <name evidence="6" type="primary">LOC107226647</name>
</gene>
<evidence type="ECO:0000256" key="1">
    <source>
        <dbReference type="ARBA" id="ARBA00022737"/>
    </source>
</evidence>
<proteinExistence type="predicted"/>
<dbReference type="RefSeq" id="XP_015523017.1">
    <property type="nucleotide sequence ID" value="XM_015667531.2"/>
</dbReference>
<dbReference type="InterPro" id="IPR002048">
    <property type="entry name" value="EF_hand_dom"/>
</dbReference>
<dbReference type="GO" id="GO:0043226">
    <property type="term" value="C:organelle"/>
    <property type="evidence" value="ECO:0007669"/>
    <property type="project" value="UniProtKB-ARBA"/>
</dbReference>
<dbReference type="Gene3D" id="1.10.238.10">
    <property type="entry name" value="EF-hand"/>
    <property type="match status" value="2"/>
</dbReference>